<dbReference type="Gene3D" id="3.40.50.300">
    <property type="entry name" value="P-loop containing nucleotide triphosphate hydrolases"/>
    <property type="match status" value="1"/>
</dbReference>
<protein>
    <recommendedName>
        <fullName evidence="3">Dephospho-CoA kinase</fullName>
    </recommendedName>
</protein>
<accession>A0A644U6K5</accession>
<dbReference type="PANTHER" id="PTHR41930:SF1">
    <property type="entry name" value="DEPHOSPHO-COA KINASE"/>
    <property type="match status" value="1"/>
</dbReference>
<evidence type="ECO:0000313" key="2">
    <source>
        <dbReference type="EMBL" id="MPL74559.1"/>
    </source>
</evidence>
<dbReference type="SUPFAM" id="SSF52540">
    <property type="entry name" value="P-loop containing nucleoside triphosphate hydrolases"/>
    <property type="match status" value="1"/>
</dbReference>
<dbReference type="AlphaFoldDB" id="A0A644U6K5"/>
<dbReference type="EMBL" id="VSSQ01000081">
    <property type="protein sequence ID" value="MPL74559.1"/>
    <property type="molecule type" value="Genomic_DNA"/>
</dbReference>
<reference evidence="2" key="1">
    <citation type="submission" date="2019-08" db="EMBL/GenBank/DDBJ databases">
        <authorList>
            <person name="Kucharzyk K."/>
            <person name="Murdoch R.W."/>
            <person name="Higgins S."/>
            <person name="Loffler F."/>
        </authorList>
    </citation>
    <scope>NUCLEOTIDE SEQUENCE</scope>
</reference>
<dbReference type="InterPro" id="IPR027417">
    <property type="entry name" value="P-loop_NTPase"/>
</dbReference>
<dbReference type="PANTHER" id="PTHR41930">
    <property type="entry name" value="UPF0200 PROTEIN MJ1399"/>
    <property type="match status" value="1"/>
</dbReference>
<organism evidence="2">
    <name type="scientific">bioreactor metagenome</name>
    <dbReference type="NCBI Taxonomy" id="1076179"/>
    <lineage>
        <taxon>unclassified sequences</taxon>
        <taxon>metagenomes</taxon>
        <taxon>ecological metagenomes</taxon>
    </lineage>
</organism>
<gene>
    <name evidence="2" type="ORF">SDC9_20374</name>
</gene>
<evidence type="ECO:0000256" key="1">
    <source>
        <dbReference type="SAM" id="MobiDB-lite"/>
    </source>
</evidence>
<comment type="caution">
    <text evidence="2">The sequence shown here is derived from an EMBL/GenBank/DDBJ whole genome shotgun (WGS) entry which is preliminary data.</text>
</comment>
<proteinExistence type="predicted"/>
<evidence type="ECO:0008006" key="3">
    <source>
        <dbReference type="Google" id="ProtNLM"/>
    </source>
</evidence>
<dbReference type="Pfam" id="PF13238">
    <property type="entry name" value="AAA_18"/>
    <property type="match status" value="1"/>
</dbReference>
<sequence length="179" mass="19669">MKVVGVVGYPASGKGEFSQIAAELGIPVVVMGDMIRRKVIEDGLALTDANIGAAARKLRAELGMDAVAILTAEEIGKLNPKIVIIDGIRGDAEVTYFRTVFQDFSLLAITACFETRLQRMKNRGRSDDTTTPETLRSRDEREESFGLGRAVSLANTQIENESSREEFISRIRNYLESLA</sequence>
<feature type="region of interest" description="Disordered" evidence="1">
    <location>
        <begin position="122"/>
        <end position="143"/>
    </location>
</feature>
<name>A0A644U6K5_9ZZZZ</name>